<protein>
    <submittedName>
        <fullName evidence="7">Uncharacterized protein</fullName>
    </submittedName>
</protein>
<accession>A0A814ZY24</accession>
<evidence type="ECO:0000256" key="2">
    <source>
        <dbReference type="ARBA" id="ARBA00006843"/>
    </source>
</evidence>
<proteinExistence type="inferred from homology"/>
<evidence type="ECO:0000256" key="6">
    <source>
        <dbReference type="SAM" id="Phobius"/>
    </source>
</evidence>
<keyword evidence="5 6" id="KW-0472">Membrane</keyword>
<reference evidence="7" key="1">
    <citation type="submission" date="2021-02" db="EMBL/GenBank/DDBJ databases">
        <authorList>
            <person name="Nowell W R."/>
        </authorList>
    </citation>
    <scope>NUCLEOTIDE SEQUENCE</scope>
</reference>
<evidence type="ECO:0000256" key="3">
    <source>
        <dbReference type="ARBA" id="ARBA00022692"/>
    </source>
</evidence>
<evidence type="ECO:0000313" key="7">
    <source>
        <dbReference type="EMBL" id="CAF1247568.1"/>
    </source>
</evidence>
<dbReference type="GO" id="GO:0016020">
    <property type="term" value="C:membrane"/>
    <property type="evidence" value="ECO:0007669"/>
    <property type="project" value="UniProtKB-SubCell"/>
</dbReference>
<organism evidence="7 8">
    <name type="scientific">Adineta ricciae</name>
    <name type="common">Rotifer</name>
    <dbReference type="NCBI Taxonomy" id="249248"/>
    <lineage>
        <taxon>Eukaryota</taxon>
        <taxon>Metazoa</taxon>
        <taxon>Spiralia</taxon>
        <taxon>Gnathifera</taxon>
        <taxon>Rotifera</taxon>
        <taxon>Eurotatoria</taxon>
        <taxon>Bdelloidea</taxon>
        <taxon>Adinetida</taxon>
        <taxon>Adinetidae</taxon>
        <taxon>Adineta</taxon>
    </lineage>
</organism>
<dbReference type="InterPro" id="IPR007593">
    <property type="entry name" value="CD225/Dispanin_fam"/>
</dbReference>
<sequence>MSSITSSVSENTIKLDYLGSPASHIARPYSAAPSDLDTKSVGSKSVGSRTSKLTYSEYPQVRPTNPLYSSTFTIRTLSSGISNVSSTATVVERRKKFDPQLPKRPSDWRWFAALCIFLFPPTGLLAFGLARKAQMKCKDGFLDQSRKLNKRALALCITSVICGVALMLGFFYGLDSWPRTNDWNRDLIDCLMDSKNSSSDSRGYNNEPFNCISVDQRAYDMISTANNSFYSSSNDTKQSVFTKLLCTLLSYKTSHSSFNTQLNSMDLFLNVLSHLQIRFYQGYQSQSNDCTPTAVFQIVTKETNTISIESDPSFDFQFEACYECNGQFYPHPYRLQSNVNRSAHYTLGDERLQSVVYEISLFLELKRLRDFEDDDLRRYYQTIDSTVDQDEEVRDFHDVYINLHYMINGERSFYRCNNGRSIQLPTLVPNPWTSKNTLTRFRYKAEQREGALQCEMKLRLEDIAKLQSFRIVLCLTSNTIPARMDYHALRWTCKLKTKVGRQSGASARTTLRETVLYLSHPSGIIVANVYGSELIFTPKSLDSINRSNYVRSYCEPKDFQKILQDSDLKDNGALAVLVTKGTEYPEYMRSRRKSPNIRRYLPFSELDNLERNLGGSNNDIIKILKSHREQRGKQLVFFNNDTKRTYSQAHVRMYVAAYDENDILLAETLHPPLRNSKAFESLRIMRIVQPRRELRAKDSAYVYCNYDFNQSKTDYVSCPFQFELVFMSFSNTPDDGQLLKLFEKPHVCAEAHYVTDCPCLLQFTIPNEPNFHEHRVFIRLRHTQSNDYNSSSISLTGRECWIYYADSMAITDLSTLQMLSGINDSSTHNASSSDHVIELQIQSNSNTLSQEDLSHSPQESDEEFIYPSATLNTPDPNLPRVKRFAYTSVLPYEHDSD</sequence>
<evidence type="ECO:0000256" key="5">
    <source>
        <dbReference type="ARBA" id="ARBA00023136"/>
    </source>
</evidence>
<feature type="transmembrane region" description="Helical" evidence="6">
    <location>
        <begin position="152"/>
        <end position="174"/>
    </location>
</feature>
<evidence type="ECO:0000256" key="4">
    <source>
        <dbReference type="ARBA" id="ARBA00022989"/>
    </source>
</evidence>
<comment type="caution">
    <text evidence="7">The sequence shown here is derived from an EMBL/GenBank/DDBJ whole genome shotgun (WGS) entry which is preliminary data.</text>
</comment>
<name>A0A814ZY24_ADIRI</name>
<comment type="subcellular location">
    <subcellularLocation>
        <location evidence="1">Membrane</location>
    </subcellularLocation>
</comment>
<evidence type="ECO:0000313" key="8">
    <source>
        <dbReference type="Proteomes" id="UP000663852"/>
    </source>
</evidence>
<gene>
    <name evidence="7" type="ORF">EDS130_LOCUS27792</name>
</gene>
<evidence type="ECO:0000256" key="1">
    <source>
        <dbReference type="ARBA" id="ARBA00004370"/>
    </source>
</evidence>
<dbReference type="EMBL" id="CAJNOJ010000177">
    <property type="protein sequence ID" value="CAF1247568.1"/>
    <property type="molecule type" value="Genomic_DNA"/>
</dbReference>
<dbReference type="Proteomes" id="UP000663852">
    <property type="component" value="Unassembled WGS sequence"/>
</dbReference>
<comment type="similarity">
    <text evidence="2">Belongs to the CD225/Dispanin family.</text>
</comment>
<keyword evidence="4 6" id="KW-1133">Transmembrane helix</keyword>
<dbReference type="AlphaFoldDB" id="A0A814ZY24"/>
<keyword evidence="3 6" id="KW-0812">Transmembrane</keyword>
<feature type="transmembrane region" description="Helical" evidence="6">
    <location>
        <begin position="110"/>
        <end position="131"/>
    </location>
</feature>
<dbReference type="OrthoDB" id="10030413at2759"/>
<dbReference type="Pfam" id="PF04505">
    <property type="entry name" value="CD225"/>
    <property type="match status" value="1"/>
</dbReference>